<dbReference type="Pfam" id="PF00005">
    <property type="entry name" value="ABC_tran"/>
    <property type="match status" value="2"/>
</dbReference>
<feature type="domain" description="ABC transporter" evidence="59">
    <location>
        <begin position="404"/>
        <end position="627"/>
    </location>
</feature>
<evidence type="ECO:0000256" key="47">
    <source>
        <dbReference type="ARBA" id="ARBA00051151"/>
    </source>
</evidence>
<comment type="catalytic activity">
    <reaction evidence="39">
        <text>17beta-estradiol 17-O-(beta-D-glucuronate)(in) + ATP + H2O = 17beta-estradiol 17-O-(beta-D-glucuronate)(out) + ADP + phosphate + H(+)</text>
        <dbReference type="Rhea" id="RHEA:60128"/>
        <dbReference type="ChEBI" id="CHEBI:15377"/>
        <dbReference type="ChEBI" id="CHEBI:15378"/>
        <dbReference type="ChEBI" id="CHEBI:30616"/>
        <dbReference type="ChEBI" id="CHEBI:43474"/>
        <dbReference type="ChEBI" id="CHEBI:82961"/>
        <dbReference type="ChEBI" id="CHEBI:456216"/>
    </reaction>
    <physiologicalReaction direction="left-to-right" evidence="39">
        <dbReference type="Rhea" id="RHEA:60129"/>
    </physiologicalReaction>
</comment>
<feature type="domain" description="ABC transmembrane type-1" evidence="60">
    <location>
        <begin position="736"/>
        <end position="977"/>
    </location>
</feature>
<comment type="catalytic activity">
    <reaction evidence="37">
        <text>dehydroepiandrosterone 3-sulfate(in) + ATP + H2O = dehydroepiandrosterone 3-sulfate(out) + ADP + phosphate + H(+)</text>
        <dbReference type="Rhea" id="RHEA:61364"/>
        <dbReference type="ChEBI" id="CHEBI:15377"/>
        <dbReference type="ChEBI" id="CHEBI:15378"/>
        <dbReference type="ChEBI" id="CHEBI:30616"/>
        <dbReference type="ChEBI" id="CHEBI:43474"/>
        <dbReference type="ChEBI" id="CHEBI:57905"/>
        <dbReference type="ChEBI" id="CHEBI:456216"/>
    </reaction>
    <physiologicalReaction direction="left-to-right" evidence="37">
        <dbReference type="Rhea" id="RHEA:61365"/>
    </physiologicalReaction>
</comment>
<evidence type="ECO:0000256" key="14">
    <source>
        <dbReference type="ARBA" id="ARBA00022692"/>
    </source>
</evidence>
<dbReference type="GO" id="GO:0006869">
    <property type="term" value="P:lipid transport"/>
    <property type="evidence" value="ECO:0007669"/>
    <property type="project" value="UniProtKB-KW"/>
</dbReference>
<keyword evidence="18" id="KW-0067">ATP-binding</keyword>
<dbReference type="PANTHER" id="PTHR24223">
    <property type="entry name" value="ATP-BINDING CASSETTE SUB-FAMILY C"/>
    <property type="match status" value="1"/>
</dbReference>
<dbReference type="GO" id="GO:0034707">
    <property type="term" value="C:chloride channel complex"/>
    <property type="evidence" value="ECO:0007669"/>
    <property type="project" value="UniProtKB-KW"/>
</dbReference>
<dbReference type="SUPFAM" id="SSF90123">
    <property type="entry name" value="ABC transporter transmembrane region"/>
    <property type="match status" value="2"/>
</dbReference>
<dbReference type="SUPFAM" id="SSF52540">
    <property type="entry name" value="P-loop containing nucleoside triphosphate hydrolases"/>
    <property type="match status" value="2"/>
</dbReference>
<comment type="subcellular location">
    <subcellularLocation>
        <location evidence="3">Apical cell membrane</location>
        <topology evidence="3">Multi-pass membrane protein</topology>
    </subcellularLocation>
    <subcellularLocation>
        <location evidence="6">Basolateral cell membrane</location>
        <topology evidence="6">Multi-pass membrane protein</topology>
    </subcellularLocation>
    <subcellularLocation>
        <location evidence="5">Early endosome membrane</location>
        <topology evidence="5">Multi-pass membrane protein</topology>
    </subcellularLocation>
    <subcellularLocation>
        <location evidence="4">Endoplasmic reticulum membrane</location>
        <topology evidence="4">Multi-pass membrane protein</topology>
    </subcellularLocation>
    <subcellularLocation>
        <location evidence="2">Recycling endosome membrane</location>
        <topology evidence="2">Multi-pass membrane protein</topology>
    </subcellularLocation>
</comment>
<comment type="catalytic activity">
    <reaction evidence="44">
        <text>glycoursodeoxycholate(in) + glutathione(in) + ATP + H2O = glycoursodeoxycholate(out) + glutathione(out) + ADP + phosphate + H(+)</text>
        <dbReference type="Rhea" id="RHEA:66416"/>
        <dbReference type="ChEBI" id="CHEBI:15377"/>
        <dbReference type="ChEBI" id="CHEBI:15378"/>
        <dbReference type="ChEBI" id="CHEBI:30616"/>
        <dbReference type="ChEBI" id="CHEBI:43474"/>
        <dbReference type="ChEBI" id="CHEBI:57925"/>
        <dbReference type="ChEBI" id="CHEBI:132030"/>
        <dbReference type="ChEBI" id="CHEBI:456216"/>
    </reaction>
    <physiologicalReaction direction="left-to-right" evidence="44">
        <dbReference type="Rhea" id="RHEA:66417"/>
    </physiologicalReaction>
</comment>
<comment type="catalytic activity">
    <reaction evidence="52">
        <text>taurocholate(in) + glutathione(in) + ATP + H2O = taurocholate(out) + glutathione(out) + ADP + phosphate + H(+)</text>
        <dbReference type="Rhea" id="RHEA:66404"/>
        <dbReference type="ChEBI" id="CHEBI:15377"/>
        <dbReference type="ChEBI" id="CHEBI:15378"/>
        <dbReference type="ChEBI" id="CHEBI:30616"/>
        <dbReference type="ChEBI" id="CHEBI:36257"/>
        <dbReference type="ChEBI" id="CHEBI:43474"/>
        <dbReference type="ChEBI" id="CHEBI:57925"/>
        <dbReference type="ChEBI" id="CHEBI:456216"/>
    </reaction>
    <physiologicalReaction direction="left-to-right" evidence="52">
        <dbReference type="Rhea" id="RHEA:66405"/>
    </physiologicalReaction>
</comment>
<dbReference type="CDD" id="cd03250">
    <property type="entry name" value="ABCC_MRP_domain1"/>
    <property type="match status" value="1"/>
</dbReference>
<dbReference type="FunFam" id="1.20.1560.10:FF:000014">
    <property type="entry name" value="Multidrug resistance-associated protein member 4"/>
    <property type="match status" value="1"/>
</dbReference>
<feature type="domain" description="ABC transmembrane type-1" evidence="60">
    <location>
        <begin position="86"/>
        <end position="349"/>
    </location>
</feature>
<evidence type="ECO:0000256" key="37">
    <source>
        <dbReference type="ARBA" id="ARBA00047279"/>
    </source>
</evidence>
<dbReference type="EC" id="5.6.1.6" evidence="9"/>
<feature type="transmembrane region" description="Helical" evidence="58">
    <location>
        <begin position="343"/>
        <end position="361"/>
    </location>
</feature>
<comment type="catalytic activity">
    <reaction evidence="50">
        <text>3',5'-cyclic AMP(in) + ATP + H2O = 3',5'-cyclic AMP(out) + ADP + phosphate + H(+)</text>
        <dbReference type="Rhea" id="RHEA:66184"/>
        <dbReference type="ChEBI" id="CHEBI:15377"/>
        <dbReference type="ChEBI" id="CHEBI:15378"/>
        <dbReference type="ChEBI" id="CHEBI:30616"/>
        <dbReference type="ChEBI" id="CHEBI:43474"/>
        <dbReference type="ChEBI" id="CHEBI:58165"/>
        <dbReference type="ChEBI" id="CHEBI:456216"/>
    </reaction>
    <physiologicalReaction direction="left-to-right" evidence="50">
        <dbReference type="Rhea" id="RHEA:66185"/>
    </physiologicalReaction>
</comment>
<dbReference type="PROSITE" id="PS50893">
    <property type="entry name" value="ABC_TRANSPORTER_2"/>
    <property type="match status" value="2"/>
</dbReference>
<evidence type="ECO:0000256" key="52">
    <source>
        <dbReference type="ARBA" id="ARBA00051844"/>
    </source>
</evidence>
<dbReference type="Gene3D" id="3.40.50.300">
    <property type="entry name" value="P-loop containing nucleotide triphosphate hydrolases"/>
    <property type="match status" value="2"/>
</dbReference>
<evidence type="ECO:0000256" key="27">
    <source>
        <dbReference type="ARBA" id="ARBA00023235"/>
    </source>
</evidence>
<evidence type="ECO:0000256" key="41">
    <source>
        <dbReference type="ARBA" id="ARBA00048665"/>
    </source>
</evidence>
<comment type="catalytic activity">
    <reaction evidence="36">
        <text>hydrogencarbonate(in) = hydrogencarbonate(out)</text>
        <dbReference type="Rhea" id="RHEA:28695"/>
        <dbReference type="ChEBI" id="CHEBI:17544"/>
    </reaction>
</comment>
<dbReference type="KEGG" id="tng:GSTEN00019589G001"/>
<keyword evidence="22" id="KW-0406">Ion transport</keyword>
<evidence type="ECO:0000256" key="39">
    <source>
        <dbReference type="ARBA" id="ARBA00047576"/>
    </source>
</evidence>
<dbReference type="Pfam" id="PF00664">
    <property type="entry name" value="ABC_membrane"/>
    <property type="match status" value="2"/>
</dbReference>
<evidence type="ECO:0000259" key="60">
    <source>
        <dbReference type="PROSITE" id="PS50929"/>
    </source>
</evidence>
<evidence type="ECO:0000256" key="51">
    <source>
        <dbReference type="ARBA" id="ARBA00051624"/>
    </source>
</evidence>
<evidence type="ECO:0000256" key="26">
    <source>
        <dbReference type="ARBA" id="ARBA00023214"/>
    </source>
</evidence>
<evidence type="ECO:0000256" key="29">
    <source>
        <dbReference type="ARBA" id="ARBA00024167"/>
    </source>
</evidence>
<keyword evidence="17" id="KW-0256">Endoplasmic reticulum</keyword>
<keyword evidence="19" id="KW-1278">Translocase</keyword>
<comment type="catalytic activity">
    <reaction evidence="41">
        <text>urate(in) + ATP + H2O = urate(out) + ADP + phosphate + H(+)</text>
        <dbReference type="Rhea" id="RHEA:16461"/>
        <dbReference type="ChEBI" id="CHEBI:15377"/>
        <dbReference type="ChEBI" id="CHEBI:15378"/>
        <dbReference type="ChEBI" id="CHEBI:17775"/>
        <dbReference type="ChEBI" id="CHEBI:30616"/>
        <dbReference type="ChEBI" id="CHEBI:43474"/>
        <dbReference type="ChEBI" id="CHEBI:456216"/>
    </reaction>
    <physiologicalReaction direction="left-to-right" evidence="41">
        <dbReference type="Rhea" id="RHEA:16462"/>
    </physiologicalReaction>
</comment>
<dbReference type="Gene3D" id="1.20.1560.10">
    <property type="entry name" value="ABC transporter type 1, transmembrane domain"/>
    <property type="match status" value="2"/>
</dbReference>
<evidence type="ECO:0000256" key="7">
    <source>
        <dbReference type="ARBA" id="ARBA00009118"/>
    </source>
</evidence>
<comment type="catalytic activity">
    <reaction evidence="54">
        <text>glycodeoxycholate(in) + glutathione(in) + ATP + H2O = glycodeoxycholate(out) + glutathione(out) + ADP + phosphate + H(+)</text>
        <dbReference type="Rhea" id="RHEA:66380"/>
        <dbReference type="ChEBI" id="CHEBI:15377"/>
        <dbReference type="ChEBI" id="CHEBI:15378"/>
        <dbReference type="ChEBI" id="CHEBI:30616"/>
        <dbReference type="ChEBI" id="CHEBI:43474"/>
        <dbReference type="ChEBI" id="CHEBI:57925"/>
        <dbReference type="ChEBI" id="CHEBI:82982"/>
        <dbReference type="ChEBI" id="CHEBI:456216"/>
    </reaction>
    <physiologicalReaction direction="left-to-right" evidence="54">
        <dbReference type="Rhea" id="RHEA:66381"/>
    </physiologicalReaction>
</comment>
<dbReference type="InterPro" id="IPR050173">
    <property type="entry name" value="ABC_transporter_C-like"/>
</dbReference>
<dbReference type="InterPro" id="IPR036640">
    <property type="entry name" value="ABC1_TM_sf"/>
</dbReference>
<accession>Q4SEF0</accession>
<evidence type="ECO:0000256" key="50">
    <source>
        <dbReference type="ARBA" id="ARBA00051604"/>
    </source>
</evidence>
<comment type="caution">
    <text evidence="61">The sequence shown here is derived from an EMBL/GenBank/DDBJ whole genome shotgun (WGS) entry which is preliminary data.</text>
</comment>
<dbReference type="PROSITE" id="PS50929">
    <property type="entry name" value="ABC_TM1F"/>
    <property type="match status" value="2"/>
</dbReference>
<keyword evidence="25" id="KW-0325">Glycoprotein</keyword>
<evidence type="ECO:0000256" key="24">
    <source>
        <dbReference type="ARBA" id="ARBA00023173"/>
    </source>
</evidence>
<comment type="catalytic activity">
    <reaction evidence="42">
        <text>ATP + H2O = ADP + phosphate + H(+)</text>
        <dbReference type="Rhea" id="RHEA:13065"/>
        <dbReference type="ChEBI" id="CHEBI:15377"/>
        <dbReference type="ChEBI" id="CHEBI:15378"/>
        <dbReference type="ChEBI" id="CHEBI:30616"/>
        <dbReference type="ChEBI" id="CHEBI:43474"/>
        <dbReference type="ChEBI" id="CHEBI:456216"/>
    </reaction>
    <physiologicalReaction direction="left-to-right" evidence="42">
        <dbReference type="Rhea" id="RHEA:13066"/>
    </physiologicalReaction>
</comment>
<comment type="cofactor">
    <cofactor evidence="1">
        <name>Mg(2+)</name>
        <dbReference type="ChEBI" id="CHEBI:18420"/>
    </cofactor>
</comment>
<feature type="non-terminal residue" evidence="61">
    <location>
        <position position="1295"/>
    </location>
</feature>
<name>Q4SEF0_TETNG</name>
<keyword evidence="24" id="KW-0869">Chloride channel</keyword>
<comment type="catalytic activity">
    <reaction evidence="49">
        <text>taurochenodeoxycholate(in) + glutathione(in) + ATP + H2O = taurochenodeoxycholate(out) + glutathione(out) + ADP + phosphate + H(+)</text>
        <dbReference type="Rhea" id="RHEA:66412"/>
        <dbReference type="ChEBI" id="CHEBI:9407"/>
        <dbReference type="ChEBI" id="CHEBI:15377"/>
        <dbReference type="ChEBI" id="CHEBI:15378"/>
        <dbReference type="ChEBI" id="CHEBI:30616"/>
        <dbReference type="ChEBI" id="CHEBI:43474"/>
        <dbReference type="ChEBI" id="CHEBI:57925"/>
        <dbReference type="ChEBI" id="CHEBI:456216"/>
    </reaction>
    <physiologicalReaction direction="left-to-right" evidence="49">
        <dbReference type="Rhea" id="RHEA:66413"/>
    </physiologicalReaction>
</comment>
<evidence type="ECO:0000256" key="6">
    <source>
        <dbReference type="ARBA" id="ARBA00004554"/>
    </source>
</evidence>
<dbReference type="GO" id="GO:0015431">
    <property type="term" value="F:ABC-type glutathione S-conjugate transporter activity"/>
    <property type="evidence" value="ECO:0007669"/>
    <property type="project" value="UniProtKB-EC"/>
</dbReference>
<dbReference type="GO" id="GO:0016324">
    <property type="term" value="C:apical plasma membrane"/>
    <property type="evidence" value="ECO:0007669"/>
    <property type="project" value="UniProtKB-SubCell"/>
</dbReference>
<dbReference type="GO" id="GO:0016323">
    <property type="term" value="C:basolateral plasma membrane"/>
    <property type="evidence" value="ECO:0007669"/>
    <property type="project" value="UniProtKB-SubCell"/>
</dbReference>
<dbReference type="InterPro" id="IPR047083">
    <property type="entry name" value="ABCC4_TMD2"/>
</dbReference>
<evidence type="ECO:0000256" key="56">
    <source>
        <dbReference type="ARBA" id="ARBA00062847"/>
    </source>
</evidence>
<keyword evidence="21" id="KW-0445">Lipid transport</keyword>
<comment type="catalytic activity">
    <reaction evidence="35">
        <text>ATP + H2O + closed Cl(-) channel = ADP + phosphate + open Cl(-) channel.</text>
        <dbReference type="EC" id="5.6.1.6"/>
    </reaction>
</comment>
<evidence type="ECO:0000256" key="33">
    <source>
        <dbReference type="ARBA" id="ARBA00033163"/>
    </source>
</evidence>
<dbReference type="CDD" id="cd03244">
    <property type="entry name" value="ABCC_MRP_domain2"/>
    <property type="match status" value="1"/>
</dbReference>
<dbReference type="GO" id="GO:0005524">
    <property type="term" value="F:ATP binding"/>
    <property type="evidence" value="ECO:0007669"/>
    <property type="project" value="UniProtKB-KW"/>
</dbReference>
<reference evidence="61" key="1">
    <citation type="journal article" date="2004" name="Nature">
        <title>Genome duplication in the teleost fish Tetraodon nigroviridis reveals the early vertebrate proto-karyotype.</title>
        <authorList>
            <person name="Jaillon O."/>
            <person name="Aury J.-M."/>
            <person name="Brunet F."/>
            <person name="Petit J.-L."/>
            <person name="Stange-Thomann N."/>
            <person name="Mauceli E."/>
            <person name="Bouneau L."/>
            <person name="Fischer C."/>
            <person name="Ozouf-Costaz C."/>
            <person name="Bernot A."/>
            <person name="Nicaud S."/>
            <person name="Jaffe D."/>
            <person name="Fisher S."/>
            <person name="Lutfalla G."/>
            <person name="Dossat C."/>
            <person name="Segurens B."/>
            <person name="Dasilva C."/>
            <person name="Salanoubat M."/>
            <person name="Levy M."/>
            <person name="Boudet N."/>
            <person name="Castellano S."/>
            <person name="Anthouard V."/>
            <person name="Jubin C."/>
            <person name="Castelli V."/>
            <person name="Katinka M."/>
            <person name="Vacherie B."/>
            <person name="Biemont C."/>
            <person name="Skalli Z."/>
            <person name="Cattolico L."/>
            <person name="Poulain J."/>
            <person name="De Berardinis V."/>
            <person name="Cruaud C."/>
            <person name="Duprat S."/>
            <person name="Brottier P."/>
            <person name="Coutanceau J.-P."/>
            <person name="Gouzy J."/>
            <person name="Parra G."/>
            <person name="Lardier G."/>
            <person name="Chapple C."/>
            <person name="McKernan K.J."/>
            <person name="McEwan P."/>
            <person name="Bosak S."/>
            <person name="Kellis M."/>
            <person name="Volff J.-N."/>
            <person name="Guigo R."/>
            <person name="Zody M.C."/>
            <person name="Mesirov J."/>
            <person name="Lindblad-Toh K."/>
            <person name="Birren B."/>
            <person name="Nusbaum C."/>
            <person name="Kahn D."/>
            <person name="Robinson-Rechavi M."/>
            <person name="Laudet V."/>
            <person name="Schachter V."/>
            <person name="Quetier F."/>
            <person name="Saurin W."/>
            <person name="Scarpelli C."/>
            <person name="Wincker P."/>
            <person name="Lander E.S."/>
            <person name="Weissenbach J."/>
            <person name="Roest Crollius H."/>
        </authorList>
    </citation>
    <scope>NUCLEOTIDE SEQUENCE [LARGE SCALE GENOMIC DNA]</scope>
</reference>
<evidence type="ECO:0000256" key="44">
    <source>
        <dbReference type="ARBA" id="ARBA00050626"/>
    </source>
</evidence>
<comment type="catalytic activity">
    <reaction evidence="53">
        <text>glycocholate(in) + glutathione(in) + ATP + H2O = glycocholate(out) + glutathione(out) + ADP + phosphate + H(+)</text>
        <dbReference type="Rhea" id="RHEA:66400"/>
        <dbReference type="ChEBI" id="CHEBI:15377"/>
        <dbReference type="ChEBI" id="CHEBI:15378"/>
        <dbReference type="ChEBI" id="CHEBI:29746"/>
        <dbReference type="ChEBI" id="CHEBI:30616"/>
        <dbReference type="ChEBI" id="CHEBI:43474"/>
        <dbReference type="ChEBI" id="CHEBI:57925"/>
        <dbReference type="ChEBI" id="CHEBI:456216"/>
    </reaction>
    <physiologicalReaction direction="left-to-right" evidence="53">
        <dbReference type="Rhea" id="RHEA:66401"/>
    </physiologicalReaction>
</comment>
<dbReference type="GO" id="GO:0005789">
    <property type="term" value="C:endoplasmic reticulum membrane"/>
    <property type="evidence" value="ECO:0007669"/>
    <property type="project" value="UniProtKB-SubCell"/>
</dbReference>
<dbReference type="InterPro" id="IPR027417">
    <property type="entry name" value="P-loop_NTPase"/>
</dbReference>
<feature type="transmembrane region" description="Helical" evidence="58">
    <location>
        <begin position="313"/>
        <end position="334"/>
    </location>
</feature>
<evidence type="ECO:0000256" key="57">
    <source>
        <dbReference type="ARBA" id="ARBA00082792"/>
    </source>
</evidence>
<comment type="catalytic activity">
    <reaction evidence="46">
        <text>cholate(in) + glutathione(in) + ATP + H2O = cholate(out) + glutathione(out) + ADP + phosphate + H(+)</text>
        <dbReference type="Rhea" id="RHEA:66396"/>
        <dbReference type="ChEBI" id="CHEBI:15377"/>
        <dbReference type="ChEBI" id="CHEBI:15378"/>
        <dbReference type="ChEBI" id="CHEBI:29747"/>
        <dbReference type="ChEBI" id="CHEBI:30616"/>
        <dbReference type="ChEBI" id="CHEBI:43474"/>
        <dbReference type="ChEBI" id="CHEBI:57925"/>
        <dbReference type="ChEBI" id="CHEBI:456216"/>
    </reaction>
    <physiologicalReaction direction="left-to-right" evidence="46">
        <dbReference type="Rhea" id="RHEA:66397"/>
    </physiologicalReaction>
</comment>
<evidence type="ECO:0000256" key="17">
    <source>
        <dbReference type="ARBA" id="ARBA00022824"/>
    </source>
</evidence>
<dbReference type="FunFam" id="3.40.50.300:FF:000482">
    <property type="entry name" value="Multidrug resistance-associated protein member 4"/>
    <property type="match status" value="1"/>
</dbReference>
<keyword evidence="12" id="KW-1003">Cell membrane</keyword>
<evidence type="ECO:0000256" key="21">
    <source>
        <dbReference type="ARBA" id="ARBA00023055"/>
    </source>
</evidence>
<dbReference type="InterPro" id="IPR003593">
    <property type="entry name" value="AAA+_ATPase"/>
</dbReference>
<comment type="catalytic activity">
    <reaction evidence="29">
        <text>chloride(in) = chloride(out)</text>
        <dbReference type="Rhea" id="RHEA:29823"/>
        <dbReference type="ChEBI" id="CHEBI:17996"/>
    </reaction>
</comment>
<feature type="transmembrane region" description="Helical" evidence="58">
    <location>
        <begin position="202"/>
        <end position="223"/>
    </location>
</feature>
<evidence type="ECO:0000256" key="53">
    <source>
        <dbReference type="ARBA" id="ARBA00052534"/>
    </source>
</evidence>
<dbReference type="SMART" id="SM00382">
    <property type="entry name" value="AAA"/>
    <property type="match status" value="2"/>
</dbReference>
<gene>
    <name evidence="61" type="ORF">GSTENG00019589001</name>
</gene>
<evidence type="ECO:0000256" key="58">
    <source>
        <dbReference type="SAM" id="Phobius"/>
    </source>
</evidence>
<dbReference type="PROSITE" id="PS00211">
    <property type="entry name" value="ABC_TRANSPORTER_1"/>
    <property type="match status" value="1"/>
</dbReference>
<evidence type="ECO:0000256" key="4">
    <source>
        <dbReference type="ARBA" id="ARBA00004477"/>
    </source>
</evidence>
<evidence type="ECO:0000256" key="49">
    <source>
        <dbReference type="ARBA" id="ARBA00051304"/>
    </source>
</evidence>
<dbReference type="InterPro" id="IPR003439">
    <property type="entry name" value="ABC_transporter-like_ATP-bd"/>
</dbReference>
<evidence type="ECO:0000256" key="8">
    <source>
        <dbReference type="ARBA" id="ARBA00012191"/>
    </source>
</evidence>
<reference evidence="61" key="2">
    <citation type="submission" date="2004-02" db="EMBL/GenBank/DDBJ databases">
        <authorList>
            <consortium name="Genoscope"/>
            <consortium name="Whitehead Institute Centre for Genome Research"/>
        </authorList>
    </citation>
    <scope>NUCLEOTIDE SEQUENCE</scope>
</reference>
<dbReference type="InterPro" id="IPR030240">
    <property type="entry name" value="ABCC4_TMD1"/>
</dbReference>
<evidence type="ECO:0000256" key="25">
    <source>
        <dbReference type="ARBA" id="ARBA00023180"/>
    </source>
</evidence>
<dbReference type="FunFam" id="1.20.1560.10:FF:000027">
    <property type="entry name" value="ATP-binding cassette subfamily C member 4"/>
    <property type="match status" value="1"/>
</dbReference>
<feature type="transmembrane region" description="Helical" evidence="58">
    <location>
        <begin position="832"/>
        <end position="850"/>
    </location>
</feature>
<keyword evidence="20 58" id="KW-1133">Transmembrane helix</keyword>
<dbReference type="EC" id="7.6.2.3" evidence="30"/>
<comment type="subunit">
    <text evidence="56">Interacts (via PDZ-binding motif) with SNX27 (via PDZ domain); this interaction accelerates MRP4 internalization.</text>
</comment>
<dbReference type="EMBL" id="CAAE01014622">
    <property type="protein sequence ID" value="CAG00982.1"/>
    <property type="molecule type" value="Genomic_DNA"/>
</dbReference>
<evidence type="ECO:0000256" key="1">
    <source>
        <dbReference type="ARBA" id="ARBA00001946"/>
    </source>
</evidence>
<keyword evidence="23 58" id="KW-0472">Membrane</keyword>
<evidence type="ECO:0000256" key="15">
    <source>
        <dbReference type="ARBA" id="ARBA00022741"/>
    </source>
</evidence>
<feature type="transmembrane region" description="Helical" evidence="58">
    <location>
        <begin position="230"/>
        <end position="250"/>
    </location>
</feature>
<evidence type="ECO:0000256" key="20">
    <source>
        <dbReference type="ARBA" id="ARBA00022989"/>
    </source>
</evidence>
<evidence type="ECO:0000256" key="16">
    <source>
        <dbReference type="ARBA" id="ARBA00022753"/>
    </source>
</evidence>
<dbReference type="EC" id="7.6.2.2" evidence="8"/>
<dbReference type="GO" id="GO:0055038">
    <property type="term" value="C:recycling endosome membrane"/>
    <property type="evidence" value="ECO:0007669"/>
    <property type="project" value="UniProtKB-SubCell"/>
</dbReference>
<comment type="catalytic activity">
    <reaction evidence="45">
        <text>prostaglandin E1(in) + ATP + H2O = prostaglandin E1(out) + ADP + phosphate + H(+)</text>
        <dbReference type="Rhea" id="RHEA:66392"/>
        <dbReference type="ChEBI" id="CHEBI:15377"/>
        <dbReference type="ChEBI" id="CHEBI:15378"/>
        <dbReference type="ChEBI" id="CHEBI:30616"/>
        <dbReference type="ChEBI" id="CHEBI:43474"/>
        <dbReference type="ChEBI" id="CHEBI:57397"/>
        <dbReference type="ChEBI" id="CHEBI:456216"/>
    </reaction>
    <physiologicalReaction direction="left-to-right" evidence="45">
        <dbReference type="Rhea" id="RHEA:66393"/>
    </physiologicalReaction>
</comment>
<comment type="catalytic activity">
    <reaction evidence="38">
        <text>leukotriene C4(in) + ATP + H2O = leukotriene C4(out) + ADP + phosphate + H(+)</text>
        <dbReference type="Rhea" id="RHEA:38963"/>
        <dbReference type="ChEBI" id="CHEBI:15377"/>
        <dbReference type="ChEBI" id="CHEBI:15378"/>
        <dbReference type="ChEBI" id="CHEBI:30616"/>
        <dbReference type="ChEBI" id="CHEBI:43474"/>
        <dbReference type="ChEBI" id="CHEBI:57973"/>
        <dbReference type="ChEBI" id="CHEBI:456216"/>
    </reaction>
    <physiologicalReaction direction="left-to-right" evidence="38">
        <dbReference type="Rhea" id="RHEA:38964"/>
    </physiologicalReaction>
</comment>
<comment type="catalytic activity">
    <reaction evidence="48">
        <text>prostaglandin E2(in) + ATP + H2O = prostaglandin E2(out) + ADP + phosphate + H(+)</text>
        <dbReference type="Rhea" id="RHEA:66388"/>
        <dbReference type="ChEBI" id="CHEBI:15377"/>
        <dbReference type="ChEBI" id="CHEBI:15378"/>
        <dbReference type="ChEBI" id="CHEBI:30616"/>
        <dbReference type="ChEBI" id="CHEBI:43474"/>
        <dbReference type="ChEBI" id="CHEBI:456216"/>
        <dbReference type="ChEBI" id="CHEBI:606564"/>
    </reaction>
    <physiologicalReaction direction="left-to-right" evidence="48">
        <dbReference type="Rhea" id="RHEA:66389"/>
    </physiologicalReaction>
</comment>
<evidence type="ECO:0000256" key="38">
    <source>
        <dbReference type="ARBA" id="ARBA00047523"/>
    </source>
</evidence>
<evidence type="ECO:0000256" key="10">
    <source>
        <dbReference type="ARBA" id="ARBA00016668"/>
    </source>
</evidence>
<keyword evidence="27" id="KW-0413">Isomerase</keyword>
<keyword evidence="16" id="KW-0967">Endosome</keyword>
<evidence type="ECO:0000256" key="28">
    <source>
        <dbReference type="ARBA" id="ARBA00023303"/>
    </source>
</evidence>
<dbReference type="PANTHER" id="PTHR24223:SF357">
    <property type="entry name" value="ATP-BINDING CASSETTE SUB-FAMILY C MEMBER 4"/>
    <property type="match status" value="1"/>
</dbReference>
<evidence type="ECO:0000256" key="11">
    <source>
        <dbReference type="ARBA" id="ARBA00022448"/>
    </source>
</evidence>
<comment type="catalytic activity">
    <reaction evidence="47">
        <text>leukotriene B4(in) + ATP + H2O = leukotriene B4(out) + ADP + phosphate + H(+)</text>
        <dbReference type="Rhea" id="RHEA:66424"/>
        <dbReference type="ChEBI" id="CHEBI:15377"/>
        <dbReference type="ChEBI" id="CHEBI:15378"/>
        <dbReference type="ChEBI" id="CHEBI:30616"/>
        <dbReference type="ChEBI" id="CHEBI:43474"/>
        <dbReference type="ChEBI" id="CHEBI:57461"/>
        <dbReference type="ChEBI" id="CHEBI:456216"/>
    </reaction>
</comment>
<dbReference type="PRINTS" id="PR01851">
    <property type="entry name" value="CYSFIBREGLTR"/>
</dbReference>
<dbReference type="GO" id="GO:0016887">
    <property type="term" value="F:ATP hydrolysis activity"/>
    <property type="evidence" value="ECO:0007669"/>
    <property type="project" value="InterPro"/>
</dbReference>
<comment type="catalytic activity">
    <reaction evidence="43">
        <text>tauroursodeoxycholate(in) + glutathione(in) + ATP + H2O = tauroursodeoxycholate(out) + glutathione(out) + ADP + phosphate + H(+)</text>
        <dbReference type="Rhea" id="RHEA:66420"/>
        <dbReference type="ChEBI" id="CHEBI:15377"/>
        <dbReference type="ChEBI" id="CHEBI:15378"/>
        <dbReference type="ChEBI" id="CHEBI:30616"/>
        <dbReference type="ChEBI" id="CHEBI:43474"/>
        <dbReference type="ChEBI" id="CHEBI:57925"/>
        <dbReference type="ChEBI" id="CHEBI:132028"/>
        <dbReference type="ChEBI" id="CHEBI:456216"/>
    </reaction>
    <physiologicalReaction direction="left-to-right" evidence="43">
        <dbReference type="Rhea" id="RHEA:66421"/>
    </physiologicalReaction>
</comment>
<dbReference type="InterPro" id="IPR011527">
    <property type="entry name" value="ABC1_TM_dom"/>
</dbReference>
<dbReference type="GO" id="GO:0008559">
    <property type="term" value="F:ABC-type xenobiotic transporter activity"/>
    <property type="evidence" value="ECO:0007669"/>
    <property type="project" value="UniProtKB-EC"/>
</dbReference>
<evidence type="ECO:0000256" key="55">
    <source>
        <dbReference type="ARBA" id="ARBA00052963"/>
    </source>
</evidence>
<comment type="similarity">
    <text evidence="7">Belongs to the ABC transporter superfamily. ABCC family. CFTR transporter (TC 3.A.1.202) subfamily.</text>
</comment>
<keyword evidence="14 58" id="KW-0812">Transmembrane</keyword>
<dbReference type="OrthoDB" id="6500128at2759"/>
<evidence type="ECO:0000256" key="48">
    <source>
        <dbReference type="ARBA" id="ARBA00051287"/>
    </source>
</evidence>
<evidence type="ECO:0000256" key="19">
    <source>
        <dbReference type="ARBA" id="ARBA00022967"/>
    </source>
</evidence>
<evidence type="ECO:0000259" key="59">
    <source>
        <dbReference type="PROSITE" id="PS50893"/>
    </source>
</evidence>
<comment type="catalytic activity">
    <reaction evidence="34">
        <text>ATP + H2O + xenobioticSide 1 = ADP + phosphate + xenobioticSide 2.</text>
        <dbReference type="EC" id="7.6.2.2"/>
    </reaction>
</comment>
<keyword evidence="11" id="KW-0813">Transport</keyword>
<evidence type="ECO:0000256" key="18">
    <source>
        <dbReference type="ARBA" id="ARBA00022840"/>
    </source>
</evidence>
<dbReference type="InterPro" id="IPR017871">
    <property type="entry name" value="ABC_transporter-like_CS"/>
</dbReference>
<dbReference type="GO" id="GO:0031901">
    <property type="term" value="C:early endosome membrane"/>
    <property type="evidence" value="ECO:0007669"/>
    <property type="project" value="UniProtKB-SubCell"/>
</dbReference>
<evidence type="ECO:0000256" key="30">
    <source>
        <dbReference type="ARBA" id="ARBA00024220"/>
    </source>
</evidence>
<feature type="transmembrane region" description="Helical" evidence="58">
    <location>
        <begin position="920"/>
        <end position="943"/>
    </location>
</feature>
<comment type="catalytic activity">
    <reaction evidence="55">
        <text>3',5'-cyclic GMP(in) + ATP + H2O = 3',5'-cyclic GMP(out) + ADP + phosphate + H(+)</text>
        <dbReference type="Rhea" id="RHEA:66188"/>
        <dbReference type="ChEBI" id="CHEBI:15377"/>
        <dbReference type="ChEBI" id="CHEBI:15378"/>
        <dbReference type="ChEBI" id="CHEBI:30616"/>
        <dbReference type="ChEBI" id="CHEBI:43474"/>
        <dbReference type="ChEBI" id="CHEBI:57746"/>
        <dbReference type="ChEBI" id="CHEBI:456216"/>
    </reaction>
    <physiologicalReaction direction="left-to-right" evidence="55">
        <dbReference type="Rhea" id="RHEA:66189"/>
    </physiologicalReaction>
</comment>
<evidence type="ECO:0000256" key="35">
    <source>
        <dbReference type="ARBA" id="ARBA00034073"/>
    </source>
</evidence>
<evidence type="ECO:0000256" key="2">
    <source>
        <dbReference type="ARBA" id="ARBA00004195"/>
    </source>
</evidence>
<feature type="transmembrane region" description="Helical" evidence="58">
    <location>
        <begin position="735"/>
        <end position="753"/>
    </location>
</feature>
<evidence type="ECO:0000256" key="13">
    <source>
        <dbReference type="ARBA" id="ARBA00022553"/>
    </source>
</evidence>
<proteinExistence type="inferred from homology"/>
<dbReference type="InterPro" id="IPR009147">
    <property type="entry name" value="CFTR/ABCC7"/>
</dbReference>
<evidence type="ECO:0000256" key="3">
    <source>
        <dbReference type="ARBA" id="ARBA00004424"/>
    </source>
</evidence>
<keyword evidence="26" id="KW-0868">Chloride</keyword>
<protein>
    <recommendedName>
        <fullName evidence="10">Cystic fibrosis transmembrane conductance regulator</fullName>
        <ecNumber evidence="9">5.6.1.6</ecNumber>
        <ecNumber evidence="8">7.6.2.2</ecNumber>
        <ecNumber evidence="30">7.6.2.3</ecNumber>
    </recommendedName>
    <alternativeName>
        <fullName evidence="31">ATP-binding cassette sub-family C member 7</fullName>
    </alternativeName>
    <alternativeName>
        <fullName evidence="32">Channel conductance-controlling ATPase</fullName>
    </alternativeName>
    <alternativeName>
        <fullName evidence="57">Multidrug resistance-associated protein 4</fullName>
    </alternativeName>
    <alternativeName>
        <fullName evidence="33">cAMP-dependent chloride channel</fullName>
    </alternativeName>
</protein>
<feature type="transmembrane region" description="Helical" evidence="58">
    <location>
        <begin position="127"/>
        <end position="150"/>
    </location>
</feature>
<evidence type="ECO:0000313" key="61">
    <source>
        <dbReference type="EMBL" id="CAG00982.1"/>
    </source>
</evidence>
<evidence type="ECO:0000256" key="23">
    <source>
        <dbReference type="ARBA" id="ARBA00023136"/>
    </source>
</evidence>
<evidence type="ECO:0000256" key="32">
    <source>
        <dbReference type="ARBA" id="ARBA00031358"/>
    </source>
</evidence>
<evidence type="ECO:0000256" key="42">
    <source>
        <dbReference type="ARBA" id="ARBA00048778"/>
    </source>
</evidence>
<evidence type="ECO:0000256" key="34">
    <source>
        <dbReference type="ARBA" id="ARBA00034018"/>
    </source>
</evidence>
<evidence type="ECO:0000256" key="36">
    <source>
        <dbReference type="ARBA" id="ARBA00044653"/>
    </source>
</evidence>
<evidence type="ECO:0000256" key="9">
    <source>
        <dbReference type="ARBA" id="ARBA00012195"/>
    </source>
</evidence>
<evidence type="ECO:0000256" key="46">
    <source>
        <dbReference type="ARBA" id="ARBA00051057"/>
    </source>
</evidence>
<evidence type="ECO:0000256" key="54">
    <source>
        <dbReference type="ARBA" id="ARBA00052647"/>
    </source>
</evidence>
<dbReference type="CDD" id="cd18601">
    <property type="entry name" value="ABC_6TM_MRP4_D2_like"/>
    <property type="match status" value="1"/>
</dbReference>
<dbReference type="FunFam" id="3.40.50.300:FF:000163">
    <property type="entry name" value="Multidrug resistance-associated protein member 4"/>
    <property type="match status" value="1"/>
</dbReference>
<keyword evidence="13" id="KW-0597">Phosphoprotein</keyword>
<evidence type="ECO:0000256" key="45">
    <source>
        <dbReference type="ARBA" id="ARBA00050718"/>
    </source>
</evidence>
<dbReference type="CDD" id="cd18593">
    <property type="entry name" value="ABC_6TM_MRP4_D1_like"/>
    <property type="match status" value="1"/>
</dbReference>
<comment type="catalytic activity">
    <reaction evidence="40">
        <text>an S-substituted glutathione(in) + ATP + H2O = an S-substituted glutathione(out) + ADP + phosphate + H(+)</text>
        <dbReference type="Rhea" id="RHEA:19121"/>
        <dbReference type="ChEBI" id="CHEBI:15377"/>
        <dbReference type="ChEBI" id="CHEBI:15378"/>
        <dbReference type="ChEBI" id="CHEBI:30616"/>
        <dbReference type="ChEBI" id="CHEBI:43474"/>
        <dbReference type="ChEBI" id="CHEBI:90779"/>
        <dbReference type="ChEBI" id="CHEBI:456216"/>
        <dbReference type="EC" id="7.6.2.3"/>
    </reaction>
    <physiologicalReaction direction="left-to-right" evidence="40">
        <dbReference type="Rhea" id="RHEA:19122"/>
    </physiologicalReaction>
</comment>
<comment type="catalytic activity">
    <reaction evidence="51">
        <text>glycochenodeoxycholate(in) + glutathione(in) + ATP + H2O = glycochenodeoxycholate(out) + glutathione(out) + ADP + phosphate + H(+)</text>
        <dbReference type="Rhea" id="RHEA:66408"/>
        <dbReference type="ChEBI" id="CHEBI:15377"/>
        <dbReference type="ChEBI" id="CHEBI:15378"/>
        <dbReference type="ChEBI" id="CHEBI:30616"/>
        <dbReference type="ChEBI" id="CHEBI:36252"/>
        <dbReference type="ChEBI" id="CHEBI:43474"/>
        <dbReference type="ChEBI" id="CHEBI:57925"/>
        <dbReference type="ChEBI" id="CHEBI:456216"/>
    </reaction>
    <physiologicalReaction direction="left-to-right" evidence="51">
        <dbReference type="Rhea" id="RHEA:66409"/>
    </physiologicalReaction>
</comment>
<organism evidence="61">
    <name type="scientific">Tetraodon nigroviridis</name>
    <name type="common">Spotted green pufferfish</name>
    <name type="synonym">Chelonodon nigroviridis</name>
    <dbReference type="NCBI Taxonomy" id="99883"/>
    <lineage>
        <taxon>Eukaryota</taxon>
        <taxon>Metazoa</taxon>
        <taxon>Chordata</taxon>
        <taxon>Craniata</taxon>
        <taxon>Vertebrata</taxon>
        <taxon>Euteleostomi</taxon>
        <taxon>Actinopterygii</taxon>
        <taxon>Neopterygii</taxon>
        <taxon>Teleostei</taxon>
        <taxon>Neoteleostei</taxon>
        <taxon>Acanthomorphata</taxon>
        <taxon>Eupercaria</taxon>
        <taxon>Tetraodontiformes</taxon>
        <taxon>Tetradontoidea</taxon>
        <taxon>Tetraodontidae</taxon>
        <taxon>Tetraodon</taxon>
    </lineage>
</organism>
<dbReference type="GO" id="GO:0005260">
    <property type="term" value="F:intracellularly ATP-gated chloride channel activity"/>
    <property type="evidence" value="ECO:0007669"/>
    <property type="project" value="UniProtKB-EC"/>
</dbReference>
<feature type="domain" description="ABC transporter" evidence="59">
    <location>
        <begin position="1013"/>
        <end position="1248"/>
    </location>
</feature>
<sequence>KRNPAATAGLLSKVFFWWLNPLFRVGHKRSLEEDDMYEVLPEDGSQRLGMELNSYWEHEVENSRKDLRKPSLSKAIIKCYWKSYSVLGVFTLIEETIKVVQPIFLGKVIRYFESYNPEDMNALYESLGYAAGLSLCTVGLVVLHHLYFYYVQRSGMKIRVAMCHMIYKKALCLSSTAMGKTTTGQIVNLLSNDVNKFDEVTIFLHFLWIGPLQAAAVVGLLWAEIGPSCLAGMGVLMFLMPVQTMFGRLFSKFRSKTATLTDSRIRTMNEVVSGIRIIKMYAWEKPFASLVADIRSKEISKVMNSSYLRGLNMASFFCASKIILFVTFTLYVLLGNTISASRVFVTVSLYSAVRLTVTLFFPNAIETLFESRVSVRRIQEFLMLEEISKNSSSLTQEREENAFVEVNNLTCYWDKSLDAPSLQNVSFSLNSNQLIAVIGPVGAGKSSLLSSILGELPKEKGVLTVSGELSYASQQPWVYPGTIRSNILFGKKMEPQKYDRVIKACALKRDLELLPDGDLTLIGDRGATLSGGQKARVNLARAVYQDADIYLLDDPLSAVDAEVGRHLFEQCICGVLKNKRRILVTHQLQYLKAADQILVLKEGHMVAKGNYTELQQSGVDFTSLLKKEEENEQQNSSHESSARIRTLSQNSVVSSASSVHSLKDGDHLPVCSIHHAGLVAGLLVSVHTEVSLQSCCSCVTVLFLLLRADEQENLSDNRNISSNANNITQKLDTDFYLGVYGGLTLATIVFGFIRNMFLFNVLVKCAQSLHDSMFKAILRTPVLFFDVNPIGRILNRFSKDIGQLDSKMPWIFVDFIQLFLQILGVIAVSASVIPWILIPVLPLFIVFIYLRRYFLQTSRDVKRLESTTRSPVFSHLSSSLQGLWTIRAFQAEDRFQKAFDEYQDLHSQAWFLFLTTSRWFALRLDAICSVFVTVTTFACLLLRNQLDAGSVGLALTYASTLMGMFQWAVRQSAEVENLMTSVERVIEYTELESEAPWETQKRPPPDWPSKGLVTFDRVSFSYSENSPPVLHSLKAMFLPQEKVGIVGRTGAGKSSLVSALFRLAEPQGKIYIDGVLTSEIGLHDLRQKMSIIPQDPVLFTGSMRKNLDPFNQHTDEELWKALEEVSAAEVSGGGPPGGGWRRCWRVGGPTSAWARDSWCVWPEPSLRKNRILIIDEATANVDPRTDELIQKTIRDKFRECTVLTIAHRLNTIIDSDRILVLDAGNIHAFDAPFTLLQDPHGIFYKMVQQTGRQEAALLLEASKEAYSGGVHPSIMNGHAEVLDKDGNLVIFETAL</sequence>
<evidence type="ECO:0000256" key="43">
    <source>
        <dbReference type="ARBA" id="ARBA00050117"/>
    </source>
</evidence>
<evidence type="ECO:0000256" key="5">
    <source>
        <dbReference type="ARBA" id="ARBA00004520"/>
    </source>
</evidence>
<evidence type="ECO:0000256" key="40">
    <source>
        <dbReference type="ARBA" id="ARBA00048007"/>
    </source>
</evidence>
<keyword evidence="28" id="KW-0407">Ion channel</keyword>
<evidence type="ECO:0000256" key="12">
    <source>
        <dbReference type="ARBA" id="ARBA00022475"/>
    </source>
</evidence>
<evidence type="ECO:0000256" key="31">
    <source>
        <dbReference type="ARBA" id="ARBA00029720"/>
    </source>
</evidence>
<keyword evidence="15" id="KW-0547">Nucleotide-binding</keyword>
<evidence type="ECO:0000256" key="22">
    <source>
        <dbReference type="ARBA" id="ARBA00023065"/>
    </source>
</evidence>